<comment type="catalytic activity">
    <reaction evidence="18">
        <text>UDP-alpha-D-xylose + L-seryl-[protein] = 3-O-(beta-D-xylosyl)-L-seryl-[protein] + UDP + H(+)</text>
        <dbReference type="Rhea" id="RHEA:50192"/>
        <dbReference type="Rhea" id="RHEA-COMP:9863"/>
        <dbReference type="Rhea" id="RHEA-COMP:12567"/>
        <dbReference type="ChEBI" id="CHEBI:15378"/>
        <dbReference type="ChEBI" id="CHEBI:29999"/>
        <dbReference type="ChEBI" id="CHEBI:57632"/>
        <dbReference type="ChEBI" id="CHEBI:58223"/>
        <dbReference type="ChEBI" id="CHEBI:132085"/>
        <dbReference type="EC" id="2.4.2.26"/>
    </reaction>
</comment>
<dbReference type="CTD" id="64131"/>
<feature type="compositionally biased region" description="Basic residues" evidence="19">
    <location>
        <begin position="387"/>
        <end position="404"/>
    </location>
</feature>
<evidence type="ECO:0000256" key="15">
    <source>
        <dbReference type="ARBA" id="ARBA00023180"/>
    </source>
</evidence>
<feature type="region of interest" description="Disordered" evidence="19">
    <location>
        <begin position="485"/>
        <end position="541"/>
    </location>
</feature>
<evidence type="ECO:0000256" key="13">
    <source>
        <dbReference type="ARBA" id="ARBA00023136"/>
    </source>
</evidence>
<keyword evidence="11" id="KW-0479">Metal-binding</keyword>
<sequence length="1318" mass="151632">MVASSSAVPALRGLRHRRCLGYQLLWFSECGPIEFELHLEQWFSECGPIEFELHLEQWFSECGPIEFELHLEQWFSECGPIEFELHLEQWFSECGPIEFELHLEQWFSECRPIEFELHLEKWLSECGPIEFELHLEQWFSECGPIEFELHLEQWFSECGPIEFELHLEQWFSECRPIEFELHLEQWFSECGPIEFELHLEQWFSECGPIEFELHLEQWFSECRPIEFELHLEQWLSECGPIEFELHLEQWFSECGPIEFELHLEQWFSECGPIEFELHLEQWFSECRPIEFELHLEQWFSECRPIEFELHLEQWFSECGPIEFELHLEQWFSECGPIEFELHLEQWFSEWQWWRLWSERGERGGGGGGGDAAAAAAAAAASRTSGRGGRRRGEPRRRETWKRRAAGATRDVRGSSAMARKCVRRHRPAVVAAVTALLLLQTLALWSFGGLDDRDAAAAAAADKAAARPARAAGDGGRDARFGGAEAEAVAPRGPRAPILQQQQQVRELGERRGREGKNRIKEFPKKIDSNNENSVPKDFDSIDNSNLLHSKLYQTSKDAGKESSKSLKLFPLSWQSSEIASSRSATDVRATSNRVGDARAEEASHRDDADYVPKCEIAGKEALSALSRARSAQCKQEIADVVCLHQEGKLMPESLPRFCPIEGKPVQNIAWSDEVALGLVPPNPVRIVFVLVVHGRAIRQLSRMLKAIYHRDHYYYIHVDKRSNYLQRQVLQVAERYPNVRVTPWRMATIWGGASLLTMYLRTMKDLLDMADWAWDFFINLSATDYPIRTNDQLVAFLTKYRDKNFLKSHGRDNNRFVKKQGLDRIFYECDTHMWRLGDRKIPDGIVVDGGSDWFALNRPFVEYVMRSQGELVSELKRFYAYTLLPAESFYHTVLENSEHCGSLVDNNLRITNWNRKLGCKCQYKHIVDWCGCSPNDFKPQDFHRFQQMARPTFFARKFESAVNQEVIEQLDSYLYGSYPSGTPSIKAYWENVFDEPDGVESLSDVTLTAYHSFMRLGLQRTAMSWHNHQDDACRYEPVGHPISVHVYFHADHFQGYLVQQKAQNLGTGRLETLEAWLMPRKVFSALDIPSDPARLLNLEISTDWDPKERIFRNFGGLMGPFDEPIALQKWSRGANTTATVVWVDPTNVIAATYDILVETDADYTSYKPPLNLPLRPGVWTVKVLHQWAPVAETKFLVTPLLFNNKQPIRRDEVLQAHSGPPNNMYLEQSFQGLMGLLSVPERTDLAEEARQHAGLTGAALREWTDALVSELWSAVDTCSLGAPGCPAIQACALSNWSSLYPDPKSDLGTVKPDGRLR</sequence>
<comment type="similarity">
    <text evidence="5">Belongs to the glycosyltransferase 14 family. XylT subfamily.</text>
</comment>
<comment type="pathway">
    <text evidence="3">Glycan metabolism; chondroitin sulfate biosynthesis.</text>
</comment>
<dbReference type="GO" id="GO:0046872">
    <property type="term" value="F:metal ion binding"/>
    <property type="evidence" value="ECO:0007669"/>
    <property type="project" value="UniProtKB-KW"/>
</dbReference>
<dbReference type="PANTHER" id="PTHR46025:SF2">
    <property type="entry name" value="XYLOSYLTRANSFERASE 1"/>
    <property type="match status" value="1"/>
</dbReference>
<dbReference type="Pfam" id="PF12529">
    <property type="entry name" value="Xylo_C"/>
    <property type="match status" value="1"/>
</dbReference>
<evidence type="ECO:0000256" key="3">
    <source>
        <dbReference type="ARBA" id="ARBA00004840"/>
    </source>
</evidence>
<comment type="cofactor">
    <cofactor evidence="1">
        <name>a divalent metal cation</name>
        <dbReference type="ChEBI" id="CHEBI:60240"/>
    </cofactor>
</comment>
<evidence type="ECO:0000256" key="8">
    <source>
        <dbReference type="ARBA" id="ARBA00015604"/>
    </source>
</evidence>
<evidence type="ECO:0000256" key="5">
    <source>
        <dbReference type="ARBA" id="ARBA00010195"/>
    </source>
</evidence>
<keyword evidence="14" id="KW-1015">Disulfide bond</keyword>
<evidence type="ECO:0000256" key="6">
    <source>
        <dbReference type="ARBA" id="ARBA00011245"/>
    </source>
</evidence>
<evidence type="ECO:0000256" key="11">
    <source>
        <dbReference type="ARBA" id="ARBA00022723"/>
    </source>
</evidence>
<dbReference type="InterPro" id="IPR003406">
    <property type="entry name" value="Glyco_trans_14"/>
</dbReference>
<evidence type="ECO:0000256" key="14">
    <source>
        <dbReference type="ARBA" id="ARBA00023157"/>
    </source>
</evidence>
<evidence type="ECO:0000256" key="10">
    <source>
        <dbReference type="ARBA" id="ARBA00022679"/>
    </source>
</evidence>
<organism evidence="21 22">
    <name type="scientific">Petromyzon marinus</name>
    <name type="common">Sea lamprey</name>
    <dbReference type="NCBI Taxonomy" id="7757"/>
    <lineage>
        <taxon>Eukaryota</taxon>
        <taxon>Metazoa</taxon>
        <taxon>Chordata</taxon>
        <taxon>Craniata</taxon>
        <taxon>Vertebrata</taxon>
        <taxon>Cyclostomata</taxon>
        <taxon>Hyperoartia</taxon>
        <taxon>Petromyzontiformes</taxon>
        <taxon>Petromyzontidae</taxon>
        <taxon>Petromyzon</taxon>
    </lineage>
</organism>
<dbReference type="InterPro" id="IPR024448">
    <property type="entry name" value="XylT_C"/>
</dbReference>
<evidence type="ECO:0000256" key="4">
    <source>
        <dbReference type="ARBA" id="ARBA00005093"/>
    </source>
</evidence>
<dbReference type="GO" id="GO:0015012">
    <property type="term" value="P:heparan sulfate proteoglycan biosynthetic process"/>
    <property type="evidence" value="ECO:0007669"/>
    <property type="project" value="TreeGrafter"/>
</dbReference>
<evidence type="ECO:0000256" key="18">
    <source>
        <dbReference type="ARBA" id="ARBA00047847"/>
    </source>
</evidence>
<keyword evidence="21" id="KW-1185">Reference proteome</keyword>
<evidence type="ECO:0000259" key="20">
    <source>
        <dbReference type="Pfam" id="PF12529"/>
    </source>
</evidence>
<dbReference type="GO" id="GO:0030158">
    <property type="term" value="F:protein xylosyltransferase activity"/>
    <property type="evidence" value="ECO:0007669"/>
    <property type="project" value="UniProtKB-EC"/>
</dbReference>
<reference evidence="22" key="1">
    <citation type="submission" date="2025-08" db="UniProtKB">
        <authorList>
            <consortium name="RefSeq"/>
        </authorList>
    </citation>
    <scope>IDENTIFICATION</scope>
    <source>
        <tissue evidence="22">Sperm</tissue>
    </source>
</reference>
<dbReference type="RefSeq" id="XP_032816793.1">
    <property type="nucleotide sequence ID" value="XM_032960902.1"/>
</dbReference>
<evidence type="ECO:0000313" key="22">
    <source>
        <dbReference type="RefSeq" id="XP_032816793.1"/>
    </source>
</evidence>
<protein>
    <recommendedName>
        <fullName evidence="8">Xylosyltransferase 1</fullName>
        <ecNumber evidence="7">2.4.2.26</ecNumber>
    </recommendedName>
    <alternativeName>
        <fullName evidence="16">Peptide O-xylosyltransferase 1</fullName>
    </alternativeName>
    <alternativeName>
        <fullName evidence="17">Xylosyltransferase I</fullName>
    </alternativeName>
</protein>
<dbReference type="Proteomes" id="UP001318040">
    <property type="component" value="Chromosome 26"/>
</dbReference>
<evidence type="ECO:0000256" key="16">
    <source>
        <dbReference type="ARBA" id="ARBA00030536"/>
    </source>
</evidence>
<evidence type="ECO:0000256" key="12">
    <source>
        <dbReference type="ARBA" id="ARBA00023034"/>
    </source>
</evidence>
<evidence type="ECO:0000256" key="17">
    <source>
        <dbReference type="ARBA" id="ARBA00032285"/>
    </source>
</evidence>
<keyword evidence="15" id="KW-0325">Glycoprotein</keyword>
<evidence type="ECO:0000256" key="7">
    <source>
        <dbReference type="ARBA" id="ARBA00011972"/>
    </source>
</evidence>
<proteinExistence type="inferred from homology"/>
<evidence type="ECO:0000313" key="21">
    <source>
        <dbReference type="Proteomes" id="UP001318040"/>
    </source>
</evidence>
<dbReference type="KEGG" id="pmrn:116946068"/>
<evidence type="ECO:0000256" key="1">
    <source>
        <dbReference type="ARBA" id="ARBA00001968"/>
    </source>
</evidence>
<feature type="domain" description="Xylosyltransferase C-terminal" evidence="20">
    <location>
        <begin position="972"/>
        <end position="1152"/>
    </location>
</feature>
<gene>
    <name evidence="22" type="primary">LOC116946068</name>
</gene>
<dbReference type="GO" id="GO:0000139">
    <property type="term" value="C:Golgi membrane"/>
    <property type="evidence" value="ECO:0007669"/>
    <property type="project" value="UniProtKB-SubCell"/>
</dbReference>
<keyword evidence="12" id="KW-0333">Golgi apparatus</keyword>
<comment type="subunit">
    <text evidence="6">Monomer.</text>
</comment>
<dbReference type="GO" id="GO:0050650">
    <property type="term" value="P:chondroitin sulfate proteoglycan biosynthetic process"/>
    <property type="evidence" value="ECO:0007669"/>
    <property type="project" value="TreeGrafter"/>
</dbReference>
<keyword evidence="13" id="KW-0472">Membrane</keyword>
<dbReference type="InterPro" id="IPR043538">
    <property type="entry name" value="XYLT"/>
</dbReference>
<keyword evidence="10" id="KW-0808">Transferase</keyword>
<evidence type="ECO:0000256" key="19">
    <source>
        <dbReference type="SAM" id="MobiDB-lite"/>
    </source>
</evidence>
<dbReference type="EC" id="2.4.2.26" evidence="7"/>
<evidence type="ECO:0000256" key="2">
    <source>
        <dbReference type="ARBA" id="ARBA00004323"/>
    </source>
</evidence>
<comment type="pathway">
    <text evidence="4">Glycan metabolism; heparan sulfate biosynthesis.</text>
</comment>
<name>A0AAJ7TF47_PETMA</name>
<keyword evidence="9" id="KW-0328">Glycosyltransferase</keyword>
<comment type="subcellular location">
    <subcellularLocation>
        <location evidence="2">Golgi apparatus membrane</location>
        <topology evidence="2">Single-pass type II membrane protein</topology>
    </subcellularLocation>
</comment>
<feature type="region of interest" description="Disordered" evidence="19">
    <location>
        <begin position="363"/>
        <end position="418"/>
    </location>
</feature>
<dbReference type="PANTHER" id="PTHR46025">
    <property type="entry name" value="XYLOSYLTRANSFERASE OXT"/>
    <property type="match status" value="1"/>
</dbReference>
<dbReference type="Pfam" id="PF02485">
    <property type="entry name" value="Branch"/>
    <property type="match status" value="1"/>
</dbReference>
<feature type="compositionally biased region" description="Basic and acidic residues" evidence="19">
    <location>
        <begin position="507"/>
        <end position="540"/>
    </location>
</feature>
<accession>A0AAJ7TF47</accession>
<feature type="compositionally biased region" description="Low complexity" evidence="19">
    <location>
        <begin position="371"/>
        <end position="384"/>
    </location>
</feature>
<evidence type="ECO:0000256" key="9">
    <source>
        <dbReference type="ARBA" id="ARBA00022676"/>
    </source>
</evidence>